<dbReference type="InterPro" id="IPR017475">
    <property type="entry name" value="EPS_sugar_tfrase"/>
</dbReference>
<dbReference type="GO" id="GO:0009242">
    <property type="term" value="P:colanic acid biosynthetic process"/>
    <property type="evidence" value="ECO:0007669"/>
    <property type="project" value="TreeGrafter"/>
</dbReference>
<dbReference type="GO" id="GO:0089702">
    <property type="term" value="F:undecaprenyl-phosphate glucose phosphotransferase activity"/>
    <property type="evidence" value="ECO:0007669"/>
    <property type="project" value="TreeGrafter"/>
</dbReference>
<evidence type="ECO:0000313" key="9">
    <source>
        <dbReference type="EMBL" id="PZN83335.1"/>
    </source>
</evidence>
<comment type="subcellular location">
    <subcellularLocation>
        <location evidence="1">Membrane</location>
        <topology evidence="1">Multi-pass membrane protein</topology>
    </subcellularLocation>
</comment>
<feature type="transmembrane region" description="Helical" evidence="7">
    <location>
        <begin position="314"/>
        <end position="335"/>
    </location>
</feature>
<dbReference type="Gene3D" id="3.40.50.720">
    <property type="entry name" value="NAD(P)-binding Rossmann-like Domain"/>
    <property type="match status" value="1"/>
</dbReference>
<keyword evidence="3 9" id="KW-0808">Transferase</keyword>
<evidence type="ECO:0000256" key="5">
    <source>
        <dbReference type="ARBA" id="ARBA00022989"/>
    </source>
</evidence>
<dbReference type="InterPro" id="IPR017473">
    <property type="entry name" value="Undecaprenyl-P_gluc_Ptfrase"/>
</dbReference>
<keyword evidence="4 7" id="KW-0812">Transmembrane</keyword>
<dbReference type="PANTHER" id="PTHR30576">
    <property type="entry name" value="COLANIC BIOSYNTHESIS UDP-GLUCOSE LIPID CARRIER TRANSFERASE"/>
    <property type="match status" value="1"/>
</dbReference>
<keyword evidence="5 7" id="KW-1133">Transmembrane helix</keyword>
<reference evidence="9 10" key="1">
    <citation type="journal article" date="2018" name="Aquat. Microb. Ecol.">
        <title>Gammaproteobacterial methanotrophs dominate.</title>
        <authorList>
            <person name="Rissanen A.J."/>
            <person name="Saarenheimo J."/>
            <person name="Tiirola M."/>
            <person name="Peura S."/>
            <person name="Aalto S.L."/>
            <person name="Karvinen A."/>
            <person name="Nykanen H."/>
        </authorList>
    </citation>
    <scope>NUCLEOTIDE SEQUENCE [LARGE SCALE GENOMIC DNA]</scope>
    <source>
        <strain evidence="9">AMbin10</strain>
    </source>
</reference>
<proteinExistence type="inferred from homology"/>
<evidence type="ECO:0000256" key="4">
    <source>
        <dbReference type="ARBA" id="ARBA00022692"/>
    </source>
</evidence>
<dbReference type="NCBIfam" id="TIGR03025">
    <property type="entry name" value="EPS_sugtrans"/>
    <property type="match status" value="1"/>
</dbReference>
<feature type="domain" description="Bacterial sugar transferase" evidence="8">
    <location>
        <begin position="309"/>
        <end position="493"/>
    </location>
</feature>
<evidence type="ECO:0000256" key="7">
    <source>
        <dbReference type="SAM" id="Phobius"/>
    </source>
</evidence>
<dbReference type="PANTHER" id="PTHR30576:SF21">
    <property type="entry name" value="UDP-GLUCOSE:UNDECAPRENYL-PHOSPHATE GLUCOSE-1-PHOSPHATE TRANSFERASE"/>
    <property type="match status" value="1"/>
</dbReference>
<comment type="similarity">
    <text evidence="2">Belongs to the bacterial sugar transferase family.</text>
</comment>
<dbReference type="GO" id="GO:0016020">
    <property type="term" value="C:membrane"/>
    <property type="evidence" value="ECO:0007669"/>
    <property type="project" value="UniProtKB-SubCell"/>
</dbReference>
<dbReference type="InterPro" id="IPR036291">
    <property type="entry name" value="NAD(P)-bd_dom_sf"/>
</dbReference>
<evidence type="ECO:0000256" key="3">
    <source>
        <dbReference type="ARBA" id="ARBA00022679"/>
    </source>
</evidence>
<accession>A0A2W4RH94</accession>
<comment type="caution">
    <text evidence="9">The sequence shown here is derived from an EMBL/GenBank/DDBJ whole genome shotgun (WGS) entry which is preliminary data.</text>
</comment>
<feature type="transmembrane region" description="Helical" evidence="7">
    <location>
        <begin position="111"/>
        <end position="133"/>
    </location>
</feature>
<protein>
    <submittedName>
        <fullName evidence="9">Undecaprenyl-phosphate glucose phosphotransferase</fullName>
    </submittedName>
</protein>
<evidence type="ECO:0000259" key="8">
    <source>
        <dbReference type="Pfam" id="PF02397"/>
    </source>
</evidence>
<dbReference type="Pfam" id="PF02397">
    <property type="entry name" value="Bac_transf"/>
    <property type="match status" value="1"/>
</dbReference>
<dbReference type="SUPFAM" id="SSF51735">
    <property type="entry name" value="NAD(P)-binding Rossmann-fold domains"/>
    <property type="match status" value="1"/>
</dbReference>
<evidence type="ECO:0000256" key="2">
    <source>
        <dbReference type="ARBA" id="ARBA00006464"/>
    </source>
</evidence>
<dbReference type="Pfam" id="PF13727">
    <property type="entry name" value="CoA_binding_3"/>
    <property type="match status" value="1"/>
</dbReference>
<sequence>MIKINNNSALQDHKKRAWKSRSESIHPIWVPIPSLHNVSSCTLDAPVITLIKRSLYPLVTIASLAGCYFSFGADFNHNFLSLAIVSFLLASHIFGEANLFRQEGQFPFFNALSFILLRWTLLLGCLWAMTLLIDPDIHFPQNPLLVWSVVTPMFLLVGALLVRRLLQNIATKGRRRKAIIIGANRLGNELLATINKDIYLAIDVHGFFDDRRDERMPTEIVDNIIGRMDQILAYIKENQIDLVYVSMPMHSYPRLLSLLQDLRDSTASVYFIPDMYLFDLINIRFDHVGGIPVVSVRDTPFLGLRGLIKRCYDVLFSSLILILISPLLALIAAGIKLSSHGPVLFKQRRYGLDGREIKVYKFRSMTVTEDGAHIKQATKDDRRVTPFGKFLRKTSLDELPQFINVLQGGMSVVGPRPHAVAHNETYRKIIDGYMIRHMVKPGITGWAQVNGLRGETDTLEKMAMRIEFDLEYIRNWSPLLDLWIVLKTIKVLFVSDSNAF</sequence>
<evidence type="ECO:0000256" key="1">
    <source>
        <dbReference type="ARBA" id="ARBA00004141"/>
    </source>
</evidence>
<dbReference type="EMBL" id="QJPH01000188">
    <property type="protein sequence ID" value="PZN83335.1"/>
    <property type="molecule type" value="Genomic_DNA"/>
</dbReference>
<gene>
    <name evidence="9" type="ORF">DM484_04735</name>
</gene>
<dbReference type="NCBIfam" id="TIGR03023">
    <property type="entry name" value="WcaJ_sugtrans"/>
    <property type="match status" value="1"/>
</dbReference>
<evidence type="ECO:0000313" key="10">
    <source>
        <dbReference type="Proteomes" id="UP000249396"/>
    </source>
</evidence>
<feature type="transmembrane region" description="Helical" evidence="7">
    <location>
        <begin position="55"/>
        <end position="73"/>
    </location>
</feature>
<evidence type="ECO:0000256" key="6">
    <source>
        <dbReference type="ARBA" id="ARBA00023136"/>
    </source>
</evidence>
<dbReference type="AlphaFoldDB" id="A0A2W4RH94"/>
<organism evidence="9 10">
    <name type="scientific">Candidatus Methylumidiphilus alinenensis</name>
    <dbReference type="NCBI Taxonomy" id="2202197"/>
    <lineage>
        <taxon>Bacteria</taxon>
        <taxon>Pseudomonadati</taxon>
        <taxon>Pseudomonadota</taxon>
        <taxon>Gammaproteobacteria</taxon>
        <taxon>Methylococcales</taxon>
        <taxon>Candidatus Methylumidiphilus</taxon>
    </lineage>
</organism>
<keyword evidence="6 7" id="KW-0472">Membrane</keyword>
<dbReference type="Proteomes" id="UP000249396">
    <property type="component" value="Unassembled WGS sequence"/>
</dbReference>
<name>A0A2W4RH94_9GAMM</name>
<dbReference type="InterPro" id="IPR003362">
    <property type="entry name" value="Bact_transf"/>
</dbReference>
<feature type="transmembrane region" description="Helical" evidence="7">
    <location>
        <begin position="145"/>
        <end position="166"/>
    </location>
</feature>
<feature type="transmembrane region" description="Helical" evidence="7">
    <location>
        <begin position="79"/>
        <end position="99"/>
    </location>
</feature>